<comment type="caution">
    <text evidence="2">The sequence shown here is derived from an EMBL/GenBank/DDBJ whole genome shotgun (WGS) entry which is preliminary data.</text>
</comment>
<dbReference type="SUPFAM" id="SSF52833">
    <property type="entry name" value="Thioredoxin-like"/>
    <property type="match status" value="1"/>
</dbReference>
<name>A0A538SRH4_UNCEI</name>
<evidence type="ECO:0000313" key="3">
    <source>
        <dbReference type="Proteomes" id="UP000320184"/>
    </source>
</evidence>
<dbReference type="EMBL" id="VBOT01000005">
    <property type="protein sequence ID" value="TMQ53966.1"/>
    <property type="molecule type" value="Genomic_DNA"/>
</dbReference>
<dbReference type="AlphaFoldDB" id="A0A538SRH4"/>
<dbReference type="Proteomes" id="UP000320184">
    <property type="component" value="Unassembled WGS sequence"/>
</dbReference>
<dbReference type="NCBIfam" id="TIGR02174">
    <property type="entry name" value="CXXU_selWTH"/>
    <property type="match status" value="1"/>
</dbReference>
<sequence length="64" mass="6884">MAAEVKKSTGLDATLLKGSGGQFEVTLDGKLIFSKKALGRFPETREILEKIPPSLTRPGTDLPK</sequence>
<protein>
    <submittedName>
        <fullName evidence="2">SelT/SelW/SelH family protein</fullName>
    </submittedName>
</protein>
<evidence type="ECO:0000256" key="1">
    <source>
        <dbReference type="ARBA" id="ARBA00023284"/>
    </source>
</evidence>
<dbReference type="Gene3D" id="3.40.30.10">
    <property type="entry name" value="Glutaredoxin"/>
    <property type="match status" value="1"/>
</dbReference>
<keyword evidence="1" id="KW-0676">Redox-active center</keyword>
<accession>A0A538SRH4</accession>
<evidence type="ECO:0000313" key="2">
    <source>
        <dbReference type="EMBL" id="TMQ53966.1"/>
    </source>
</evidence>
<dbReference type="InterPro" id="IPR011893">
    <property type="entry name" value="Selenoprotein_Rdx-typ"/>
</dbReference>
<dbReference type="Pfam" id="PF10262">
    <property type="entry name" value="Rdx"/>
    <property type="match status" value="1"/>
</dbReference>
<organism evidence="2 3">
    <name type="scientific">Eiseniibacteriota bacterium</name>
    <dbReference type="NCBI Taxonomy" id="2212470"/>
    <lineage>
        <taxon>Bacteria</taxon>
        <taxon>Candidatus Eiseniibacteriota</taxon>
    </lineage>
</organism>
<gene>
    <name evidence="2" type="ORF">E6K73_00525</name>
</gene>
<proteinExistence type="predicted"/>
<dbReference type="InterPro" id="IPR036249">
    <property type="entry name" value="Thioredoxin-like_sf"/>
</dbReference>
<reference evidence="2 3" key="1">
    <citation type="journal article" date="2019" name="Nat. Microbiol.">
        <title>Mediterranean grassland soil C-N compound turnover is dependent on rainfall and depth, and is mediated by genomically divergent microorganisms.</title>
        <authorList>
            <person name="Diamond S."/>
            <person name="Andeer P.F."/>
            <person name="Li Z."/>
            <person name="Crits-Christoph A."/>
            <person name="Burstein D."/>
            <person name="Anantharaman K."/>
            <person name="Lane K.R."/>
            <person name="Thomas B.C."/>
            <person name="Pan C."/>
            <person name="Northen T.R."/>
            <person name="Banfield J.F."/>
        </authorList>
    </citation>
    <scope>NUCLEOTIDE SEQUENCE [LARGE SCALE GENOMIC DNA]</scope>
    <source>
        <strain evidence="2">WS_3</strain>
    </source>
</reference>